<evidence type="ECO:0000313" key="2">
    <source>
        <dbReference type="EMBL" id="KAK7865151.1"/>
    </source>
</evidence>
<dbReference type="AlphaFoldDB" id="A0AAN9VLT9"/>
<sequence>MYAATSVSSTTDVKDENTSDITTALLVKNRLSTLRSVFATNNKCIGGWHSNSCLFERFENVYCMSTTKCLDAVKRGIRHVCANRCSNATPPVMPLLDQESSNQSGPAKKKLKRNEDNNTMVVLTMSGLKISIPMVNEPIETNVIYAAVPFLKNSYDMFKSLMALFHERLSNVLSRANVCEMSKIKFNWTKTSLWILQNQVAKVQDEDSCFYILINKSTLESMPIKCSQIFEEPLRILIFDIIHDFVTRGNFYNITKPFFELINNVQVAILEKNTINVDVCPIHVYITSTKTISCSISFSQNILDDSQCVCRDDIFMCVLKFHSIENINGNLKLNLVNFMKIKF</sequence>
<protein>
    <submittedName>
        <fullName evidence="2">Uncharacterized protein</fullName>
    </submittedName>
</protein>
<feature type="region of interest" description="Disordered" evidence="1">
    <location>
        <begin position="93"/>
        <end position="113"/>
    </location>
</feature>
<name>A0AAN9VLT9_9ORTH</name>
<keyword evidence="3" id="KW-1185">Reference proteome</keyword>
<reference evidence="2 3" key="1">
    <citation type="submission" date="2024-03" db="EMBL/GenBank/DDBJ databases">
        <title>The genome assembly and annotation of the cricket Gryllus longicercus Weissman &amp; Gray.</title>
        <authorList>
            <person name="Szrajer S."/>
            <person name="Gray D."/>
            <person name="Ylla G."/>
        </authorList>
    </citation>
    <scope>NUCLEOTIDE SEQUENCE [LARGE SCALE GENOMIC DNA]</scope>
    <source>
        <strain evidence="2">DAG 2021-001</strain>
        <tissue evidence="2">Whole body minus gut</tissue>
    </source>
</reference>
<accession>A0AAN9VLT9</accession>
<comment type="caution">
    <text evidence="2">The sequence shown here is derived from an EMBL/GenBank/DDBJ whole genome shotgun (WGS) entry which is preliminary data.</text>
</comment>
<gene>
    <name evidence="2" type="ORF">R5R35_002212</name>
</gene>
<organism evidence="2 3">
    <name type="scientific">Gryllus longicercus</name>
    <dbReference type="NCBI Taxonomy" id="2509291"/>
    <lineage>
        <taxon>Eukaryota</taxon>
        <taxon>Metazoa</taxon>
        <taxon>Ecdysozoa</taxon>
        <taxon>Arthropoda</taxon>
        <taxon>Hexapoda</taxon>
        <taxon>Insecta</taxon>
        <taxon>Pterygota</taxon>
        <taxon>Neoptera</taxon>
        <taxon>Polyneoptera</taxon>
        <taxon>Orthoptera</taxon>
        <taxon>Ensifera</taxon>
        <taxon>Gryllidea</taxon>
        <taxon>Grylloidea</taxon>
        <taxon>Gryllidae</taxon>
        <taxon>Gryllinae</taxon>
        <taxon>Gryllus</taxon>
    </lineage>
</organism>
<evidence type="ECO:0000313" key="3">
    <source>
        <dbReference type="Proteomes" id="UP001378592"/>
    </source>
</evidence>
<dbReference type="EMBL" id="JAZDUA010000185">
    <property type="protein sequence ID" value="KAK7865151.1"/>
    <property type="molecule type" value="Genomic_DNA"/>
</dbReference>
<evidence type="ECO:0000256" key="1">
    <source>
        <dbReference type="SAM" id="MobiDB-lite"/>
    </source>
</evidence>
<dbReference type="Proteomes" id="UP001378592">
    <property type="component" value="Unassembled WGS sequence"/>
</dbReference>
<proteinExistence type="predicted"/>